<dbReference type="Pfam" id="PF01810">
    <property type="entry name" value="LysE"/>
    <property type="match status" value="1"/>
</dbReference>
<name>A0ABT6RC46_9BACT</name>
<dbReference type="PANTHER" id="PTHR30086">
    <property type="entry name" value="ARGININE EXPORTER PROTEIN ARGO"/>
    <property type="match status" value="1"/>
</dbReference>
<keyword evidence="4 6" id="KW-1133">Transmembrane helix</keyword>
<keyword evidence="8" id="KW-1185">Reference proteome</keyword>
<comment type="caution">
    <text evidence="7">The sequence shown here is derived from an EMBL/GenBank/DDBJ whole genome shotgun (WGS) entry which is preliminary data.</text>
</comment>
<keyword evidence="5 6" id="KW-0472">Membrane</keyword>
<protein>
    <submittedName>
        <fullName evidence="7">LysE family translocator</fullName>
    </submittedName>
</protein>
<sequence>MTEALVKGLALGLVLAMSVGPVIFTVIKQSLNNGKEGGFSFVAGVWISDFVLVFGSNIFSEAVGRMLEFKKAIGYGGSAFLIGLGLFYIFFKKVTVKQSSTGDESLFTKKDFFKIAIQGFLINTLNPSVILFWLVNATTFSLSHTLEQRIIIFSTCLILNMGADVAKVLLAGKLRKRLTLHNISIINKISGTLLIGFGIALLYSVLFLANKVYH</sequence>
<dbReference type="InterPro" id="IPR001123">
    <property type="entry name" value="LeuE-type"/>
</dbReference>
<organism evidence="7 8">
    <name type="scientific">Pinibacter soli</name>
    <dbReference type="NCBI Taxonomy" id="3044211"/>
    <lineage>
        <taxon>Bacteria</taxon>
        <taxon>Pseudomonadati</taxon>
        <taxon>Bacteroidota</taxon>
        <taxon>Chitinophagia</taxon>
        <taxon>Chitinophagales</taxon>
        <taxon>Chitinophagaceae</taxon>
        <taxon>Pinibacter</taxon>
    </lineage>
</organism>
<dbReference type="EMBL" id="JASBRG010000006">
    <property type="protein sequence ID" value="MDI3320142.1"/>
    <property type="molecule type" value="Genomic_DNA"/>
</dbReference>
<keyword evidence="3 6" id="KW-0812">Transmembrane</keyword>
<evidence type="ECO:0000313" key="7">
    <source>
        <dbReference type="EMBL" id="MDI3320142.1"/>
    </source>
</evidence>
<feature type="transmembrane region" description="Helical" evidence="6">
    <location>
        <begin position="191"/>
        <end position="209"/>
    </location>
</feature>
<accession>A0ABT6RC46</accession>
<feature type="transmembrane region" description="Helical" evidence="6">
    <location>
        <begin position="39"/>
        <end position="60"/>
    </location>
</feature>
<feature type="transmembrane region" description="Helical" evidence="6">
    <location>
        <begin position="6"/>
        <end position="27"/>
    </location>
</feature>
<evidence type="ECO:0000256" key="5">
    <source>
        <dbReference type="ARBA" id="ARBA00023136"/>
    </source>
</evidence>
<feature type="transmembrane region" description="Helical" evidence="6">
    <location>
        <begin position="72"/>
        <end position="91"/>
    </location>
</feature>
<evidence type="ECO:0000313" key="8">
    <source>
        <dbReference type="Proteomes" id="UP001226434"/>
    </source>
</evidence>
<evidence type="ECO:0000256" key="2">
    <source>
        <dbReference type="ARBA" id="ARBA00022475"/>
    </source>
</evidence>
<keyword evidence="2" id="KW-1003">Cell membrane</keyword>
<feature type="transmembrane region" description="Helical" evidence="6">
    <location>
        <begin position="112"/>
        <end position="135"/>
    </location>
</feature>
<evidence type="ECO:0000256" key="4">
    <source>
        <dbReference type="ARBA" id="ARBA00022989"/>
    </source>
</evidence>
<reference evidence="7 8" key="1">
    <citation type="submission" date="2023-05" db="EMBL/GenBank/DDBJ databases">
        <title>Genome sequence of Pinibacter sp. MAH-24.</title>
        <authorList>
            <person name="Huq M.A."/>
        </authorList>
    </citation>
    <scope>NUCLEOTIDE SEQUENCE [LARGE SCALE GENOMIC DNA]</scope>
    <source>
        <strain evidence="7 8">MAH-24</strain>
    </source>
</reference>
<proteinExistence type="predicted"/>
<evidence type="ECO:0000256" key="6">
    <source>
        <dbReference type="SAM" id="Phobius"/>
    </source>
</evidence>
<dbReference type="PANTHER" id="PTHR30086:SF20">
    <property type="entry name" value="ARGININE EXPORTER PROTEIN ARGO-RELATED"/>
    <property type="match status" value="1"/>
</dbReference>
<evidence type="ECO:0000256" key="3">
    <source>
        <dbReference type="ARBA" id="ARBA00022692"/>
    </source>
</evidence>
<feature type="transmembrane region" description="Helical" evidence="6">
    <location>
        <begin position="150"/>
        <end position="170"/>
    </location>
</feature>
<dbReference type="Proteomes" id="UP001226434">
    <property type="component" value="Unassembled WGS sequence"/>
</dbReference>
<gene>
    <name evidence="7" type="ORF">QJ048_10185</name>
</gene>
<dbReference type="RefSeq" id="WP_282334240.1">
    <property type="nucleotide sequence ID" value="NZ_JASBRG010000006.1"/>
</dbReference>
<evidence type="ECO:0000256" key="1">
    <source>
        <dbReference type="ARBA" id="ARBA00004651"/>
    </source>
</evidence>
<comment type="subcellular location">
    <subcellularLocation>
        <location evidence="1">Cell membrane</location>
        <topology evidence="1">Multi-pass membrane protein</topology>
    </subcellularLocation>
</comment>